<name>A0ABM1KC09_GEKJA</name>
<evidence type="ECO:0000313" key="9">
    <source>
        <dbReference type="Proteomes" id="UP000694871"/>
    </source>
</evidence>
<dbReference type="PANTHER" id="PTHR31345">
    <property type="entry name" value="CENTROMERE PROTEIN Q"/>
    <property type="match status" value="1"/>
</dbReference>
<protein>
    <recommendedName>
        <fullName evidence="4">Centromere protein Q</fullName>
    </recommendedName>
</protein>
<proteinExistence type="inferred from homology"/>
<comment type="subcellular location">
    <subcellularLocation>
        <location evidence="2">Chromosome</location>
        <location evidence="2">Centromere</location>
    </subcellularLocation>
    <subcellularLocation>
        <location evidence="1">Nucleus</location>
    </subcellularLocation>
</comment>
<evidence type="ECO:0000256" key="6">
    <source>
        <dbReference type="ARBA" id="ARBA00023242"/>
    </source>
</evidence>
<organism evidence="9 10">
    <name type="scientific">Gekko japonicus</name>
    <name type="common">Schlegel's Japanese gecko</name>
    <dbReference type="NCBI Taxonomy" id="146911"/>
    <lineage>
        <taxon>Eukaryota</taxon>
        <taxon>Metazoa</taxon>
        <taxon>Chordata</taxon>
        <taxon>Craniata</taxon>
        <taxon>Vertebrata</taxon>
        <taxon>Euteleostomi</taxon>
        <taxon>Lepidosauria</taxon>
        <taxon>Squamata</taxon>
        <taxon>Bifurcata</taxon>
        <taxon>Gekkota</taxon>
        <taxon>Gekkonidae</taxon>
        <taxon>Gekkoninae</taxon>
        <taxon>Gekko</taxon>
    </lineage>
</organism>
<keyword evidence="5" id="KW-0158">Chromosome</keyword>
<keyword evidence="9" id="KW-1185">Reference proteome</keyword>
<evidence type="ECO:0000256" key="2">
    <source>
        <dbReference type="ARBA" id="ARBA00004584"/>
    </source>
</evidence>
<evidence type="ECO:0000313" key="10">
    <source>
        <dbReference type="RefSeq" id="XP_015271246.1"/>
    </source>
</evidence>
<dbReference type="RefSeq" id="XP_015271246.1">
    <property type="nucleotide sequence ID" value="XM_015415760.1"/>
</dbReference>
<accession>A0ABM1KC09</accession>
<dbReference type="GeneID" id="107114313"/>
<sequence length="129" mass="14908">EAIDKSVEEAELRHEDTVRLQNEMQALKHELAAEEEMMSELFCKENNDVLALPKLPKESLEAPILQDLILKIPNQEGVLRDLNKVQQSREMKAMLDSLEQAYENLDKCEIQNQEENLNTEQPHDCSDSF</sequence>
<feature type="non-terminal residue" evidence="10">
    <location>
        <position position="1"/>
    </location>
</feature>
<keyword evidence="7" id="KW-0137">Centromere</keyword>
<evidence type="ECO:0000256" key="8">
    <source>
        <dbReference type="SAM" id="Coils"/>
    </source>
</evidence>
<evidence type="ECO:0000256" key="3">
    <source>
        <dbReference type="ARBA" id="ARBA00008191"/>
    </source>
</evidence>
<evidence type="ECO:0000256" key="1">
    <source>
        <dbReference type="ARBA" id="ARBA00004123"/>
    </source>
</evidence>
<evidence type="ECO:0000256" key="4">
    <source>
        <dbReference type="ARBA" id="ARBA00016397"/>
    </source>
</evidence>
<keyword evidence="8" id="KW-0175">Coiled coil</keyword>
<evidence type="ECO:0000256" key="7">
    <source>
        <dbReference type="ARBA" id="ARBA00023328"/>
    </source>
</evidence>
<evidence type="ECO:0000256" key="5">
    <source>
        <dbReference type="ARBA" id="ARBA00022454"/>
    </source>
</evidence>
<feature type="coiled-coil region" evidence="8">
    <location>
        <begin position="91"/>
        <end position="118"/>
    </location>
</feature>
<dbReference type="Proteomes" id="UP000694871">
    <property type="component" value="Unplaced"/>
</dbReference>
<feature type="coiled-coil region" evidence="8">
    <location>
        <begin position="17"/>
        <end position="44"/>
    </location>
</feature>
<reference evidence="10" key="1">
    <citation type="submission" date="2025-08" db="UniProtKB">
        <authorList>
            <consortium name="RefSeq"/>
        </authorList>
    </citation>
    <scope>IDENTIFICATION</scope>
</reference>
<dbReference type="InterPro" id="IPR025212">
    <property type="entry name" value="CAD_CENP-Q"/>
</dbReference>
<keyword evidence="6" id="KW-0539">Nucleus</keyword>
<comment type="similarity">
    <text evidence="3">Belongs to the CENP-Q/OKP1 family.</text>
</comment>
<dbReference type="PANTHER" id="PTHR31345:SF3">
    <property type="entry name" value="CENTROMERE PROTEIN Q"/>
    <property type="match status" value="1"/>
</dbReference>
<gene>
    <name evidence="10" type="primary">CENPQ</name>
</gene>